<dbReference type="InterPro" id="IPR029033">
    <property type="entry name" value="His_PPase_superfam"/>
</dbReference>
<dbReference type="InterPro" id="IPR050275">
    <property type="entry name" value="PGM_Phosphatase"/>
</dbReference>
<name>A0A150KKR8_9BACI</name>
<proteinExistence type="predicted"/>
<dbReference type="GO" id="GO:0016791">
    <property type="term" value="F:phosphatase activity"/>
    <property type="evidence" value="ECO:0007669"/>
    <property type="project" value="TreeGrafter"/>
</dbReference>
<dbReference type="AlphaFoldDB" id="A0A150KKR8"/>
<comment type="caution">
    <text evidence="1">The sequence shown here is derived from an EMBL/GenBank/DDBJ whole genome shotgun (WGS) entry which is preliminary data.</text>
</comment>
<dbReference type="Pfam" id="PF00300">
    <property type="entry name" value="His_Phos_1"/>
    <property type="match status" value="1"/>
</dbReference>
<dbReference type="SMART" id="SM00855">
    <property type="entry name" value="PGAM"/>
    <property type="match status" value="1"/>
</dbReference>
<sequence length="125" mass="14321">MVTNLYLVRHAHSFFTPDELGRPLSERGIRDASHVTQLLKNEGIHHVISSPYKRAIQTVEGIAKYIDNEIEIMDAFKERVLSEKPVHDFDSVIRKVWEDIDFHWEGGESNRVAQNRGVAATLNVL</sequence>
<dbReference type="Gene3D" id="3.40.50.1240">
    <property type="entry name" value="Phosphoglycerate mutase-like"/>
    <property type="match status" value="1"/>
</dbReference>
<accession>A0A150KKR8</accession>
<dbReference type="CDD" id="cd07067">
    <property type="entry name" value="HP_PGM_like"/>
    <property type="match status" value="1"/>
</dbReference>
<evidence type="ECO:0000313" key="2">
    <source>
        <dbReference type="Proteomes" id="UP000075666"/>
    </source>
</evidence>
<protein>
    <recommendedName>
        <fullName evidence="3">Phosphoglycerate mutase</fullName>
    </recommendedName>
</protein>
<dbReference type="PANTHER" id="PTHR48100">
    <property type="entry name" value="BROAD-SPECIFICITY PHOSPHATASE YOR283W-RELATED"/>
    <property type="match status" value="1"/>
</dbReference>
<dbReference type="EMBL" id="LQYN01000129">
    <property type="protein sequence ID" value="KYC89890.1"/>
    <property type="molecule type" value="Genomic_DNA"/>
</dbReference>
<dbReference type="STRING" id="46224.B4102_3897"/>
<dbReference type="Proteomes" id="UP000075666">
    <property type="component" value="Unassembled WGS sequence"/>
</dbReference>
<dbReference type="SUPFAM" id="SSF53254">
    <property type="entry name" value="Phosphoglycerate mutase-like"/>
    <property type="match status" value="1"/>
</dbReference>
<dbReference type="GO" id="GO:0005737">
    <property type="term" value="C:cytoplasm"/>
    <property type="evidence" value="ECO:0007669"/>
    <property type="project" value="TreeGrafter"/>
</dbReference>
<dbReference type="InterPro" id="IPR013078">
    <property type="entry name" value="His_Pase_superF_clade-1"/>
</dbReference>
<evidence type="ECO:0008006" key="3">
    <source>
        <dbReference type="Google" id="ProtNLM"/>
    </source>
</evidence>
<organism evidence="1 2">
    <name type="scientific">Heyndrickxia sporothermodurans</name>
    <dbReference type="NCBI Taxonomy" id="46224"/>
    <lineage>
        <taxon>Bacteria</taxon>
        <taxon>Bacillati</taxon>
        <taxon>Bacillota</taxon>
        <taxon>Bacilli</taxon>
        <taxon>Bacillales</taxon>
        <taxon>Bacillaceae</taxon>
        <taxon>Heyndrickxia</taxon>
    </lineage>
</organism>
<evidence type="ECO:0000313" key="1">
    <source>
        <dbReference type="EMBL" id="KYC89890.1"/>
    </source>
</evidence>
<keyword evidence="2" id="KW-1185">Reference proteome</keyword>
<reference evidence="1 2" key="1">
    <citation type="submission" date="2016-01" db="EMBL/GenBank/DDBJ databases">
        <title>Genome Sequences of Twelve Sporeforming Bacillus Species Isolated from Foods.</title>
        <authorList>
            <person name="Berendsen E.M."/>
            <person name="Wells-Bennik M.H."/>
            <person name="Krawcyk A.O."/>
            <person name="De Jong A."/>
            <person name="Holsappel S."/>
            <person name="Eijlander R.T."/>
            <person name="Kuipers O.P."/>
        </authorList>
    </citation>
    <scope>NUCLEOTIDE SEQUENCE [LARGE SCALE GENOMIC DNA]</scope>
    <source>
        <strain evidence="1 2">B4102</strain>
    </source>
</reference>
<dbReference type="PATRIC" id="fig|46224.3.peg.1041"/>
<gene>
    <name evidence="1" type="ORF">B4102_3897</name>
</gene>
<dbReference type="PANTHER" id="PTHR48100:SF59">
    <property type="entry name" value="ADENOSYLCOBALAMIN_ALPHA-RIBAZOLE PHOSPHATASE"/>
    <property type="match status" value="1"/>
</dbReference>